<evidence type="ECO:0000256" key="10">
    <source>
        <dbReference type="PIRSR" id="PIRSR600760-2"/>
    </source>
</evidence>
<comment type="cofactor">
    <cofactor evidence="1 10">
        <name>Mg(2+)</name>
        <dbReference type="ChEBI" id="CHEBI:18420"/>
    </cofactor>
</comment>
<proteinExistence type="inferred from homology"/>
<dbReference type="InParanoid" id="A0A1Y2D4Z0"/>
<dbReference type="AlphaFoldDB" id="A0A1Y2D4Z0"/>
<feature type="binding site" evidence="10">
    <location>
        <position position="290"/>
    </location>
    <ligand>
        <name>Mg(2+)</name>
        <dbReference type="ChEBI" id="CHEBI:18420"/>
        <label>1</label>
        <note>catalytic</note>
    </ligand>
</feature>
<accession>A0A1Y2D4Z0</accession>
<feature type="binding site" evidence="10">
    <location>
        <position position="143"/>
    </location>
    <ligand>
        <name>Mg(2+)</name>
        <dbReference type="ChEBI" id="CHEBI:18420"/>
        <label>1</label>
        <note>catalytic</note>
    </ligand>
</feature>
<dbReference type="Gene3D" id="3.30.540.10">
    <property type="entry name" value="Fructose-1,6-Bisphosphatase, subunit A, domain 1"/>
    <property type="match status" value="1"/>
</dbReference>
<dbReference type="OrthoDB" id="411145at2759"/>
<dbReference type="SUPFAM" id="SSF56655">
    <property type="entry name" value="Carbohydrate phosphatase"/>
    <property type="match status" value="1"/>
</dbReference>
<name>A0A1Y2D4Z0_9BASI</name>
<comment type="catalytic activity">
    <reaction evidence="8">
        <text>adenosine 3',5'-bisphosphate + H2O = AMP + phosphate</text>
        <dbReference type="Rhea" id="RHEA:10040"/>
        <dbReference type="ChEBI" id="CHEBI:15377"/>
        <dbReference type="ChEBI" id="CHEBI:43474"/>
        <dbReference type="ChEBI" id="CHEBI:58343"/>
        <dbReference type="ChEBI" id="CHEBI:456215"/>
        <dbReference type="EC" id="3.1.3.7"/>
    </reaction>
    <physiologicalReaction direction="left-to-right" evidence="8">
        <dbReference type="Rhea" id="RHEA:10041"/>
    </physiologicalReaction>
</comment>
<feature type="binding site" evidence="10">
    <location>
        <position position="71"/>
    </location>
    <ligand>
        <name>Mg(2+)</name>
        <dbReference type="ChEBI" id="CHEBI:18420"/>
        <label>1</label>
        <note>catalytic</note>
    </ligand>
</feature>
<keyword evidence="12" id="KW-1185">Reference proteome</keyword>
<evidence type="ECO:0000256" key="4">
    <source>
        <dbReference type="ARBA" id="ARBA00022723"/>
    </source>
</evidence>
<gene>
    <name evidence="11" type="ORF">BCR35DRAFT_310342</name>
</gene>
<dbReference type="InterPro" id="IPR051090">
    <property type="entry name" value="Inositol_monoP_superfamily"/>
</dbReference>
<dbReference type="FunCoup" id="A0A1Y2D4Z0">
    <property type="interactions" value="58"/>
</dbReference>
<dbReference type="GO" id="GO:0008441">
    <property type="term" value="F:3'(2'),5'-bisphosphate nucleotidase activity"/>
    <property type="evidence" value="ECO:0007669"/>
    <property type="project" value="UniProtKB-EC"/>
</dbReference>
<comment type="catalytic activity">
    <reaction evidence="7">
        <text>adenosine 2',5'-bisphosphate + H2O = AMP + phosphate</text>
        <dbReference type="Rhea" id="RHEA:77643"/>
        <dbReference type="ChEBI" id="CHEBI:15377"/>
        <dbReference type="ChEBI" id="CHEBI:43474"/>
        <dbReference type="ChEBI" id="CHEBI:194156"/>
        <dbReference type="ChEBI" id="CHEBI:456215"/>
        <dbReference type="EC" id="3.1.3.7"/>
    </reaction>
    <physiologicalReaction direction="left-to-right" evidence="7">
        <dbReference type="Rhea" id="RHEA:77644"/>
    </physiologicalReaction>
</comment>
<reference evidence="11 12" key="1">
    <citation type="submission" date="2016-07" db="EMBL/GenBank/DDBJ databases">
        <title>Pervasive Adenine N6-methylation of Active Genes in Fungi.</title>
        <authorList>
            <consortium name="DOE Joint Genome Institute"/>
            <person name="Mondo S.J."/>
            <person name="Dannebaum R.O."/>
            <person name="Kuo R.C."/>
            <person name="Labutti K."/>
            <person name="Haridas S."/>
            <person name="Kuo A."/>
            <person name="Salamov A."/>
            <person name="Ahrendt S.R."/>
            <person name="Lipzen A."/>
            <person name="Sullivan W."/>
            <person name="Andreopoulos W.B."/>
            <person name="Clum A."/>
            <person name="Lindquist E."/>
            <person name="Daum C."/>
            <person name="Ramamoorthy G.K."/>
            <person name="Gryganskyi A."/>
            <person name="Culley D."/>
            <person name="Magnuson J.K."/>
            <person name="James T.Y."/>
            <person name="O'Malley M.A."/>
            <person name="Stajich J.E."/>
            <person name="Spatafora J.W."/>
            <person name="Visel A."/>
            <person name="Grigoriev I.V."/>
        </authorList>
    </citation>
    <scope>NUCLEOTIDE SEQUENCE [LARGE SCALE GENOMIC DNA]</scope>
    <source>
        <strain evidence="11 12">62-1032</strain>
    </source>
</reference>
<keyword evidence="5" id="KW-0378">Hydrolase</keyword>
<dbReference type="PANTHER" id="PTHR43200">
    <property type="entry name" value="PHOSPHATASE"/>
    <property type="match status" value="1"/>
</dbReference>
<evidence type="ECO:0000256" key="5">
    <source>
        <dbReference type="ARBA" id="ARBA00022801"/>
    </source>
</evidence>
<dbReference type="InterPro" id="IPR020583">
    <property type="entry name" value="Inositol_monoP_metal-BS"/>
</dbReference>
<comment type="similarity">
    <text evidence="2">Belongs to the inositol monophosphatase superfamily.</text>
</comment>
<evidence type="ECO:0000256" key="3">
    <source>
        <dbReference type="ARBA" id="ARBA00012633"/>
    </source>
</evidence>
<keyword evidence="4 10" id="KW-0479">Metal-binding</keyword>
<dbReference type="GO" id="GO:0000103">
    <property type="term" value="P:sulfate assimilation"/>
    <property type="evidence" value="ECO:0007669"/>
    <property type="project" value="TreeGrafter"/>
</dbReference>
<keyword evidence="6 10" id="KW-0460">Magnesium</keyword>
<evidence type="ECO:0000256" key="7">
    <source>
        <dbReference type="ARBA" id="ARBA00044466"/>
    </source>
</evidence>
<comment type="catalytic activity">
    <reaction evidence="9">
        <text>3'-phosphoadenylyl sulfate + H2O = adenosine 5'-phosphosulfate + phosphate</text>
        <dbReference type="Rhea" id="RHEA:77639"/>
        <dbReference type="ChEBI" id="CHEBI:15377"/>
        <dbReference type="ChEBI" id="CHEBI:43474"/>
        <dbReference type="ChEBI" id="CHEBI:58243"/>
        <dbReference type="ChEBI" id="CHEBI:58339"/>
        <dbReference type="EC" id="3.1.3.7"/>
    </reaction>
    <physiologicalReaction direction="left-to-right" evidence="9">
        <dbReference type="Rhea" id="RHEA:77640"/>
    </physiologicalReaction>
</comment>
<dbReference type="STRING" id="106004.A0A1Y2D4Z0"/>
<dbReference type="Pfam" id="PF00459">
    <property type="entry name" value="Inositol_P"/>
    <property type="match status" value="1"/>
</dbReference>
<dbReference type="NCBIfam" id="TIGR01330">
    <property type="entry name" value="bisphos_HAL2"/>
    <property type="match status" value="1"/>
</dbReference>
<evidence type="ECO:0000256" key="1">
    <source>
        <dbReference type="ARBA" id="ARBA00001946"/>
    </source>
</evidence>
<dbReference type="Proteomes" id="UP000193467">
    <property type="component" value="Unassembled WGS sequence"/>
</dbReference>
<feature type="binding site" evidence="10">
    <location>
        <position position="145"/>
    </location>
    <ligand>
        <name>Mg(2+)</name>
        <dbReference type="ChEBI" id="CHEBI:18420"/>
        <label>1</label>
        <note>catalytic</note>
    </ligand>
</feature>
<dbReference type="CDD" id="cd01517">
    <property type="entry name" value="PAP_phosphatase"/>
    <property type="match status" value="1"/>
</dbReference>
<dbReference type="FunFam" id="3.40.190.80:FF:000003">
    <property type="entry name" value="PAP-specific phosphatase HAL2-like"/>
    <property type="match status" value="1"/>
</dbReference>
<evidence type="ECO:0000256" key="8">
    <source>
        <dbReference type="ARBA" id="ARBA00044479"/>
    </source>
</evidence>
<feature type="binding site" evidence="10">
    <location>
        <position position="146"/>
    </location>
    <ligand>
        <name>Mg(2+)</name>
        <dbReference type="ChEBI" id="CHEBI:18420"/>
        <label>1</label>
        <note>catalytic</note>
    </ligand>
</feature>
<evidence type="ECO:0000256" key="9">
    <source>
        <dbReference type="ARBA" id="ARBA00044484"/>
    </source>
</evidence>
<dbReference type="EC" id="3.1.3.7" evidence="3"/>
<comment type="caution">
    <text evidence="11">The sequence shown here is derived from an EMBL/GenBank/DDBJ whole genome shotgun (WGS) entry which is preliminary data.</text>
</comment>
<sequence>MSAPYAKEQSIAIAAVLKASLVAGKVQNELIGTGGVKKADKSPVTVADYTCQALVSSLIFSHFPEDQIVGEEDSSELNTPENAQTKTSIMRMANEAMTEVLTGDEEAAWADVKSVKRGEQDWLNIIDRGNSVGGPSGRHWALDPIDGTKGFLRGGQYAVCLGLLVDGKVVVGVMGCPNLPLDPKNPEGEKGAIFVAVKGQGAFQRSLTSPELTPIRMSSLSSLSDASFCESVEAGHSDHGTNARIASILGITKSSTRMDSQAKYCSIARGDGDIYLRLPVSETYEEKIWDHSSGSLLVEEAGGIVSDMNGKPLDFSIGRTLKGNKGVIAAEKSIHAEVIKAVQQALQEAKA</sequence>
<dbReference type="PANTHER" id="PTHR43200:SF6">
    <property type="entry name" value="3'(2'),5'-BISPHOSPHATE NUCLEOTIDASE"/>
    <property type="match status" value="1"/>
</dbReference>
<dbReference type="Gene3D" id="3.40.190.80">
    <property type="match status" value="1"/>
</dbReference>
<evidence type="ECO:0000313" key="11">
    <source>
        <dbReference type="EMBL" id="ORY54361.1"/>
    </source>
</evidence>
<dbReference type="InterPro" id="IPR006239">
    <property type="entry name" value="DPNP"/>
</dbReference>
<dbReference type="PROSITE" id="PS00629">
    <property type="entry name" value="IMP_1"/>
    <property type="match status" value="1"/>
</dbReference>
<evidence type="ECO:0000313" key="12">
    <source>
        <dbReference type="Proteomes" id="UP000193467"/>
    </source>
</evidence>
<dbReference type="InterPro" id="IPR000760">
    <property type="entry name" value="Inositol_monophosphatase-like"/>
</dbReference>
<evidence type="ECO:0000256" key="2">
    <source>
        <dbReference type="ARBA" id="ARBA00009759"/>
    </source>
</evidence>
<dbReference type="PRINTS" id="PR00377">
    <property type="entry name" value="IMPHPHTASES"/>
</dbReference>
<dbReference type="GO" id="GO:0046872">
    <property type="term" value="F:metal ion binding"/>
    <property type="evidence" value="ECO:0007669"/>
    <property type="project" value="UniProtKB-KW"/>
</dbReference>
<dbReference type="EMBL" id="MCGR01000098">
    <property type="protein sequence ID" value="ORY54361.1"/>
    <property type="molecule type" value="Genomic_DNA"/>
</dbReference>
<organism evidence="11 12">
    <name type="scientific">Leucosporidium creatinivorum</name>
    <dbReference type="NCBI Taxonomy" id="106004"/>
    <lineage>
        <taxon>Eukaryota</taxon>
        <taxon>Fungi</taxon>
        <taxon>Dikarya</taxon>
        <taxon>Basidiomycota</taxon>
        <taxon>Pucciniomycotina</taxon>
        <taxon>Microbotryomycetes</taxon>
        <taxon>Leucosporidiales</taxon>
        <taxon>Leucosporidium</taxon>
    </lineage>
</organism>
<evidence type="ECO:0000256" key="6">
    <source>
        <dbReference type="ARBA" id="ARBA00022842"/>
    </source>
</evidence>
<protein>
    <recommendedName>
        <fullName evidence="3">3'(2'),5'-bisphosphate nucleotidase</fullName>
        <ecNumber evidence="3">3.1.3.7</ecNumber>
    </recommendedName>
</protein>